<dbReference type="KEGG" id="ehx:EMIHUDRAFT_467435"/>
<keyword evidence="4" id="KW-1185">Reference proteome</keyword>
<evidence type="ECO:0000256" key="1">
    <source>
        <dbReference type="SAM" id="MobiDB-lite"/>
    </source>
</evidence>
<evidence type="ECO:0000313" key="4">
    <source>
        <dbReference type="Proteomes" id="UP000013827"/>
    </source>
</evidence>
<dbReference type="EnsemblProtists" id="EOD35169">
    <property type="protein sequence ID" value="EOD35169"/>
    <property type="gene ID" value="EMIHUDRAFT_467435"/>
</dbReference>
<evidence type="ECO:0000313" key="3">
    <source>
        <dbReference type="EnsemblProtists" id="EOD35169"/>
    </source>
</evidence>
<feature type="compositionally biased region" description="Polar residues" evidence="1">
    <location>
        <begin position="36"/>
        <end position="45"/>
    </location>
</feature>
<name>A0A0D3KHD4_EMIH1</name>
<feature type="transmembrane region" description="Helical" evidence="2">
    <location>
        <begin position="127"/>
        <end position="148"/>
    </location>
</feature>
<feature type="transmembrane region" description="Helical" evidence="2">
    <location>
        <begin position="168"/>
        <end position="194"/>
    </location>
</feature>
<reference evidence="3" key="2">
    <citation type="submission" date="2024-10" db="UniProtKB">
        <authorList>
            <consortium name="EnsemblProtists"/>
        </authorList>
    </citation>
    <scope>IDENTIFICATION</scope>
</reference>
<proteinExistence type="predicted"/>
<keyword evidence="2" id="KW-0472">Membrane</keyword>
<protein>
    <submittedName>
        <fullName evidence="3">Uncharacterized protein</fullName>
    </submittedName>
</protein>
<dbReference type="AlphaFoldDB" id="A0A0D3KHD4"/>
<evidence type="ECO:0000256" key="2">
    <source>
        <dbReference type="SAM" id="Phobius"/>
    </source>
</evidence>
<dbReference type="PaxDb" id="2903-EOD35169"/>
<dbReference type="Proteomes" id="UP000013827">
    <property type="component" value="Unassembled WGS sequence"/>
</dbReference>
<accession>A0A0D3KHD4</accession>
<feature type="region of interest" description="Disordered" evidence="1">
    <location>
        <begin position="25"/>
        <end position="45"/>
    </location>
</feature>
<dbReference type="HOGENOM" id="CLU_440361_0_0_1"/>
<keyword evidence="2" id="KW-1133">Transmembrane helix</keyword>
<keyword evidence="2" id="KW-0812">Transmembrane</keyword>
<organism evidence="3 4">
    <name type="scientific">Emiliania huxleyi (strain CCMP1516)</name>
    <dbReference type="NCBI Taxonomy" id="280463"/>
    <lineage>
        <taxon>Eukaryota</taxon>
        <taxon>Haptista</taxon>
        <taxon>Haptophyta</taxon>
        <taxon>Prymnesiophyceae</taxon>
        <taxon>Isochrysidales</taxon>
        <taxon>Noelaerhabdaceae</taxon>
        <taxon>Emiliania</taxon>
    </lineage>
</organism>
<dbReference type="GeneID" id="17280439"/>
<reference evidence="4" key="1">
    <citation type="journal article" date="2013" name="Nature">
        <title>Pan genome of the phytoplankton Emiliania underpins its global distribution.</title>
        <authorList>
            <person name="Read B.A."/>
            <person name="Kegel J."/>
            <person name="Klute M.J."/>
            <person name="Kuo A."/>
            <person name="Lefebvre S.C."/>
            <person name="Maumus F."/>
            <person name="Mayer C."/>
            <person name="Miller J."/>
            <person name="Monier A."/>
            <person name="Salamov A."/>
            <person name="Young J."/>
            <person name="Aguilar M."/>
            <person name="Claverie J.M."/>
            <person name="Frickenhaus S."/>
            <person name="Gonzalez K."/>
            <person name="Herman E.K."/>
            <person name="Lin Y.C."/>
            <person name="Napier J."/>
            <person name="Ogata H."/>
            <person name="Sarno A.F."/>
            <person name="Shmutz J."/>
            <person name="Schroeder D."/>
            <person name="de Vargas C."/>
            <person name="Verret F."/>
            <person name="von Dassow P."/>
            <person name="Valentin K."/>
            <person name="Van de Peer Y."/>
            <person name="Wheeler G."/>
            <person name="Dacks J.B."/>
            <person name="Delwiche C.F."/>
            <person name="Dyhrman S.T."/>
            <person name="Glockner G."/>
            <person name="John U."/>
            <person name="Richards T."/>
            <person name="Worden A.Z."/>
            <person name="Zhang X."/>
            <person name="Grigoriev I.V."/>
            <person name="Allen A.E."/>
            <person name="Bidle K."/>
            <person name="Borodovsky M."/>
            <person name="Bowler C."/>
            <person name="Brownlee C."/>
            <person name="Cock J.M."/>
            <person name="Elias M."/>
            <person name="Gladyshev V.N."/>
            <person name="Groth M."/>
            <person name="Guda C."/>
            <person name="Hadaegh A."/>
            <person name="Iglesias-Rodriguez M.D."/>
            <person name="Jenkins J."/>
            <person name="Jones B.M."/>
            <person name="Lawson T."/>
            <person name="Leese F."/>
            <person name="Lindquist E."/>
            <person name="Lobanov A."/>
            <person name="Lomsadze A."/>
            <person name="Malik S.B."/>
            <person name="Marsh M.E."/>
            <person name="Mackinder L."/>
            <person name="Mock T."/>
            <person name="Mueller-Roeber B."/>
            <person name="Pagarete A."/>
            <person name="Parker M."/>
            <person name="Probert I."/>
            <person name="Quesneville H."/>
            <person name="Raines C."/>
            <person name="Rensing S.A."/>
            <person name="Riano-Pachon D.M."/>
            <person name="Richier S."/>
            <person name="Rokitta S."/>
            <person name="Shiraiwa Y."/>
            <person name="Soanes D.M."/>
            <person name="van der Giezen M."/>
            <person name="Wahlund T.M."/>
            <person name="Williams B."/>
            <person name="Wilson W."/>
            <person name="Wolfe G."/>
            <person name="Wurch L.L."/>
        </authorList>
    </citation>
    <scope>NUCLEOTIDE SEQUENCE</scope>
</reference>
<feature type="transmembrane region" description="Helical" evidence="2">
    <location>
        <begin position="229"/>
        <end position="251"/>
    </location>
</feature>
<dbReference type="RefSeq" id="XP_005787598.1">
    <property type="nucleotide sequence ID" value="XM_005787541.1"/>
</dbReference>
<sequence length="621" mass="67884">MMTSIKSMVYGEEVDDNTIAMFDQSPSNLVDERSSKTSYPVSSGRQLLDSGAERSLPTTMVKHQPSNAVQHEQFSSWMGESLSRQANKRMRRLVGQSWLTNRFGDASVEEAFCEYLRHHQLKYIKRVLLLFGFLFAALAIYQQSLLNFESDHRGAGGVLEAGVKDTDVHIWSSVCAVAAWALLCTDVGAANWLLAAVFKAALTDAVSGEVADAGVLLLCERLQKSYLDCILSCLDYVWALVDCILVILLFLLTECHLFRTLPDVLRDVALMLLYGARRINRFERQIFLTTVALQGEGDVKRDLIAGKHTALLALFSNPTVPPKLRKALRLEPLRFGQEMRFLLRSVPKAPPLCTRLTTPRPHSPLTGRTCRLPRPGALAFEKANGAIDSSNIDQKNAQFVAMLRQATAARKSAAAAHRPDEEPPGLECVFLNSCESEKLGRAIVEGLPQDIAAAARASDASAARGFAFGDPAEYLHSEPNHPHLTNPDFQNCPGCNPPVHGAPPPAPRSAGRPRAVLLLVRSGGVVREYDGDMADEWLMEMRLKRRGAGGAEPSLQNLLSRDGTAPPLVTSRLMSHFRGAGAWRAQMATGVCVALSLLTTALVFAEYTFPSLPPSPPSPPP</sequence>